<feature type="domain" description="Chorismate-utilising enzyme C-terminal" evidence="3">
    <location>
        <begin position="198"/>
        <end position="451"/>
    </location>
</feature>
<reference evidence="5 6" key="1">
    <citation type="submission" date="2021-04" db="EMBL/GenBank/DDBJ databases">
        <title>Whole genome sequence of Jiella sp. KSK16Y-1.</title>
        <authorList>
            <person name="Tuo L."/>
        </authorList>
    </citation>
    <scope>NUCLEOTIDE SEQUENCE [LARGE SCALE GENOMIC DNA]</scope>
    <source>
        <strain evidence="5 6">KSK16Y-1</strain>
    </source>
</reference>
<evidence type="ECO:0000259" key="3">
    <source>
        <dbReference type="Pfam" id="PF00425"/>
    </source>
</evidence>
<dbReference type="EMBL" id="JAGJCF010000018">
    <property type="protein sequence ID" value="MBP0617646.1"/>
    <property type="molecule type" value="Genomic_DNA"/>
</dbReference>
<accession>A0ABS4BN75</accession>
<dbReference type="Gene3D" id="3.60.120.10">
    <property type="entry name" value="Anthranilate synthase"/>
    <property type="match status" value="1"/>
</dbReference>
<dbReference type="EC" id="2.6.1.85" evidence="1"/>
<sequence length="473" mass="50676">MRTREIPFQPPEIAAEKLRDLGRLAFLDSAMVHPALGRYSYVAADPFAVFTVDAAGPRLDGEPLKATPLAALKSLLGRFAAQVMPGLPPFQGGAMGMIAYDFGHHLETLAKPADLDPEKPTIRLGLYDTVLAFDLSERRAFLVSTGHPEPGERARADRAEARLAAFSDKLAAPLPEPGAAAAASPGSFRWRSNFFAPRYRQGIERVREYILDGDIFQANIAQTFTAATPAGFDPFRLYLKLRRTNAAPFGGFFDFGDLQVASSSPERFVSVSKGVVEARPIKGTAKRSADRTEDERLAAELLASEKDRAENVMIVDLLRNDIARVCEADSVEVPVLCGLESYAAVHHLVSVVTGRLAEGRDATDLIAAAFPGGSITGAPKIRAMDIITEIENTARGPYCGSLGYIGFDGTMDLNIAIRTVSFEKGEAKLSAGGGITVLSDPAAEYEETFTKATRVFAAFGSDDDGDGGGEGLQ</sequence>
<evidence type="ECO:0000313" key="5">
    <source>
        <dbReference type="EMBL" id="MBP0617646.1"/>
    </source>
</evidence>
<dbReference type="InterPro" id="IPR006805">
    <property type="entry name" value="Anth_synth_I_N"/>
</dbReference>
<gene>
    <name evidence="5" type="primary">pabB</name>
    <name evidence="5" type="ORF">J6595_18840</name>
</gene>
<keyword evidence="6" id="KW-1185">Reference proteome</keyword>
<evidence type="ECO:0000256" key="2">
    <source>
        <dbReference type="ARBA" id="ARBA00022679"/>
    </source>
</evidence>
<dbReference type="PANTHER" id="PTHR11236">
    <property type="entry name" value="AMINOBENZOATE/ANTHRANILATE SYNTHASE"/>
    <property type="match status" value="1"/>
</dbReference>
<dbReference type="RefSeq" id="WP_209596614.1">
    <property type="nucleotide sequence ID" value="NZ_JAGJCF010000018.1"/>
</dbReference>
<proteinExistence type="predicted"/>
<dbReference type="Pfam" id="PF04715">
    <property type="entry name" value="Anth_synt_I_N"/>
    <property type="match status" value="1"/>
</dbReference>
<organism evidence="5 6">
    <name type="scientific">Jiella mangrovi</name>
    <dbReference type="NCBI Taxonomy" id="2821407"/>
    <lineage>
        <taxon>Bacteria</taxon>
        <taxon>Pseudomonadati</taxon>
        <taxon>Pseudomonadota</taxon>
        <taxon>Alphaproteobacteria</taxon>
        <taxon>Hyphomicrobiales</taxon>
        <taxon>Aurantimonadaceae</taxon>
        <taxon>Jiella</taxon>
    </lineage>
</organism>
<dbReference type="GO" id="GO:0046820">
    <property type="term" value="F:4-amino-4-deoxychorismate synthase activity"/>
    <property type="evidence" value="ECO:0007669"/>
    <property type="project" value="UniProtKB-EC"/>
</dbReference>
<evidence type="ECO:0000313" key="6">
    <source>
        <dbReference type="Proteomes" id="UP000678276"/>
    </source>
</evidence>
<evidence type="ECO:0000256" key="1">
    <source>
        <dbReference type="ARBA" id="ARBA00013139"/>
    </source>
</evidence>
<dbReference type="NCBIfam" id="TIGR00553">
    <property type="entry name" value="pabB"/>
    <property type="match status" value="1"/>
</dbReference>
<dbReference type="InterPro" id="IPR019999">
    <property type="entry name" value="Anth_synth_I-like"/>
</dbReference>
<protein>
    <recommendedName>
        <fullName evidence="1">aminodeoxychorismate synthase</fullName>
        <ecNumber evidence="1">2.6.1.85</ecNumber>
    </recommendedName>
</protein>
<evidence type="ECO:0000259" key="4">
    <source>
        <dbReference type="Pfam" id="PF04715"/>
    </source>
</evidence>
<name>A0ABS4BN75_9HYPH</name>
<dbReference type="InterPro" id="IPR005801">
    <property type="entry name" value="ADC_synthase"/>
</dbReference>
<feature type="domain" description="Anthranilate synthase component I N-terminal" evidence="4">
    <location>
        <begin position="13"/>
        <end position="142"/>
    </location>
</feature>
<dbReference type="Proteomes" id="UP000678276">
    <property type="component" value="Unassembled WGS sequence"/>
</dbReference>
<dbReference type="InterPro" id="IPR015890">
    <property type="entry name" value="Chorismate_C"/>
</dbReference>
<dbReference type="PRINTS" id="PR00095">
    <property type="entry name" value="ANTSNTHASEI"/>
</dbReference>
<comment type="caution">
    <text evidence="5">The sequence shown here is derived from an EMBL/GenBank/DDBJ whole genome shotgun (WGS) entry which is preliminary data.</text>
</comment>
<dbReference type="SUPFAM" id="SSF56322">
    <property type="entry name" value="ADC synthase"/>
    <property type="match status" value="1"/>
</dbReference>
<keyword evidence="2 5" id="KW-0808">Transferase</keyword>
<keyword evidence="5" id="KW-0032">Aminotransferase</keyword>
<dbReference type="PANTHER" id="PTHR11236:SF50">
    <property type="entry name" value="AMINODEOXYCHORISMATE SYNTHASE COMPONENT 1"/>
    <property type="match status" value="1"/>
</dbReference>
<dbReference type="InterPro" id="IPR005802">
    <property type="entry name" value="ADC_synth_comp_1"/>
</dbReference>
<dbReference type="Pfam" id="PF00425">
    <property type="entry name" value="Chorismate_bind"/>
    <property type="match status" value="1"/>
</dbReference>